<dbReference type="RefSeq" id="WP_175193933.1">
    <property type="nucleotide sequence ID" value="NZ_CADIJO010000020.1"/>
</dbReference>
<dbReference type="AlphaFoldDB" id="A0A6S7AFT6"/>
<evidence type="ECO:0000313" key="1">
    <source>
        <dbReference type="EMBL" id="CAB3730284.1"/>
    </source>
</evidence>
<sequence length="126" mass="13462">MALFPAPELPAQRLEILSGASRQVHLRGGATVVCVSGSLLVVEPPYRSEVPPGRHLPPPVRLNAGESYPLPEGGPLVLTALCRTQAICLDVPSPAQRFWAIARGVFRAVSKNNRQNGLGALHKISK</sequence>
<dbReference type="EMBL" id="CADIJO010000020">
    <property type="protein sequence ID" value="CAB3730284.1"/>
    <property type="molecule type" value="Genomic_DNA"/>
</dbReference>
<reference evidence="1 2" key="1">
    <citation type="submission" date="2020-04" db="EMBL/GenBank/DDBJ databases">
        <authorList>
            <person name="De Canck E."/>
        </authorList>
    </citation>
    <scope>NUCLEOTIDE SEQUENCE [LARGE SCALE GENOMIC DNA]</scope>
    <source>
        <strain evidence="1 2">LMG 3458</strain>
    </source>
</reference>
<accession>A0A6S7AFT6</accession>
<protein>
    <submittedName>
        <fullName evidence="1">Uncharacterized protein</fullName>
    </submittedName>
</protein>
<evidence type="ECO:0000313" key="2">
    <source>
        <dbReference type="Proteomes" id="UP000494111"/>
    </source>
</evidence>
<gene>
    <name evidence="1" type="ORF">LMG3458_04780</name>
</gene>
<dbReference type="Proteomes" id="UP000494111">
    <property type="component" value="Unassembled WGS sequence"/>
</dbReference>
<proteinExistence type="predicted"/>
<organism evidence="1 2">
    <name type="scientific">Achromobacter deleyi</name>
    <dbReference type="NCBI Taxonomy" id="1353891"/>
    <lineage>
        <taxon>Bacteria</taxon>
        <taxon>Pseudomonadati</taxon>
        <taxon>Pseudomonadota</taxon>
        <taxon>Betaproteobacteria</taxon>
        <taxon>Burkholderiales</taxon>
        <taxon>Alcaligenaceae</taxon>
        <taxon>Achromobacter</taxon>
    </lineage>
</organism>
<name>A0A6S7AFT6_9BURK</name>